<evidence type="ECO:0000313" key="2">
    <source>
        <dbReference type="EMBL" id="WAR08429.1"/>
    </source>
</evidence>
<dbReference type="EMBL" id="CP111017">
    <property type="protein sequence ID" value="WAR08429.1"/>
    <property type="molecule type" value="Genomic_DNA"/>
</dbReference>
<feature type="region of interest" description="Disordered" evidence="1">
    <location>
        <begin position="1"/>
        <end position="22"/>
    </location>
</feature>
<name>A0ABY7EGZ1_MYAAR</name>
<keyword evidence="3" id="KW-1185">Reference proteome</keyword>
<reference evidence="2" key="1">
    <citation type="submission" date="2022-11" db="EMBL/GenBank/DDBJ databases">
        <title>Centuries of genome instability and evolution in soft-shell clam transmissible cancer (bioRxiv).</title>
        <authorList>
            <person name="Hart S.F.M."/>
            <person name="Yonemitsu M.A."/>
            <person name="Giersch R.M."/>
            <person name="Beal B.F."/>
            <person name="Arriagada G."/>
            <person name="Davis B.W."/>
            <person name="Ostrander E.A."/>
            <person name="Goff S.P."/>
            <person name="Metzger M.J."/>
        </authorList>
    </citation>
    <scope>NUCLEOTIDE SEQUENCE</scope>
    <source>
        <strain evidence="2">MELC-2E11</strain>
        <tissue evidence="2">Siphon/mantle</tissue>
    </source>
</reference>
<dbReference type="Proteomes" id="UP001164746">
    <property type="component" value="Chromosome 6"/>
</dbReference>
<evidence type="ECO:0000313" key="3">
    <source>
        <dbReference type="Proteomes" id="UP001164746"/>
    </source>
</evidence>
<evidence type="ECO:0000256" key="1">
    <source>
        <dbReference type="SAM" id="MobiDB-lite"/>
    </source>
</evidence>
<organism evidence="2 3">
    <name type="scientific">Mya arenaria</name>
    <name type="common">Soft-shell clam</name>
    <dbReference type="NCBI Taxonomy" id="6604"/>
    <lineage>
        <taxon>Eukaryota</taxon>
        <taxon>Metazoa</taxon>
        <taxon>Spiralia</taxon>
        <taxon>Lophotrochozoa</taxon>
        <taxon>Mollusca</taxon>
        <taxon>Bivalvia</taxon>
        <taxon>Autobranchia</taxon>
        <taxon>Heteroconchia</taxon>
        <taxon>Euheterodonta</taxon>
        <taxon>Imparidentia</taxon>
        <taxon>Neoheterodontei</taxon>
        <taxon>Myida</taxon>
        <taxon>Myoidea</taxon>
        <taxon>Myidae</taxon>
        <taxon>Mya</taxon>
    </lineage>
</organism>
<gene>
    <name evidence="2" type="ORF">MAR_018387</name>
</gene>
<protein>
    <submittedName>
        <fullName evidence="2">NU205-like protein</fullName>
    </submittedName>
</protein>
<proteinExistence type="predicted"/>
<sequence length="205" mass="23838">MSNNWDSDAVGVGGSPSMDRIGGGDSVSSFDLDDSRRHVRQQDIDTLKQAAVTVLSESLFKKIQEINQTFCKSRSHYGFVEAVIRRVKRLLRLHTVLEVTWEMNMSVLVTREKNMSVFEVTWEMNMSVLVTREKNMSVFEVTWEMNMSVLVTREKNMSVFEVTWEMNMSVLVNWEKNMSVFEVTWEMNMSVLVNWEKNMSLLEVT</sequence>
<accession>A0ABY7EGZ1</accession>